<reference evidence="1" key="2">
    <citation type="journal article" date="2021" name="PeerJ">
        <title>Extensive microbial diversity within the chicken gut microbiome revealed by metagenomics and culture.</title>
        <authorList>
            <person name="Gilroy R."/>
            <person name="Ravi A."/>
            <person name="Getino M."/>
            <person name="Pursley I."/>
            <person name="Horton D.L."/>
            <person name="Alikhan N.F."/>
            <person name="Baker D."/>
            <person name="Gharbi K."/>
            <person name="Hall N."/>
            <person name="Watson M."/>
            <person name="Adriaenssens E.M."/>
            <person name="Foster-Nyarko E."/>
            <person name="Jarju S."/>
            <person name="Secka A."/>
            <person name="Antonio M."/>
            <person name="Oren A."/>
            <person name="Chaudhuri R.R."/>
            <person name="La Ragione R."/>
            <person name="Hildebrand F."/>
            <person name="Pallen M.J."/>
        </authorList>
    </citation>
    <scope>NUCLEOTIDE SEQUENCE</scope>
    <source>
        <strain evidence="1">ChiSxjej2B14-6234</strain>
    </source>
</reference>
<protein>
    <submittedName>
        <fullName evidence="1">Uncharacterized protein</fullName>
    </submittedName>
</protein>
<dbReference type="EMBL" id="DVFJ01000015">
    <property type="protein sequence ID" value="HIQ71596.1"/>
    <property type="molecule type" value="Genomic_DNA"/>
</dbReference>
<proteinExistence type="predicted"/>
<gene>
    <name evidence="1" type="ORF">IAB73_05240</name>
</gene>
<evidence type="ECO:0000313" key="2">
    <source>
        <dbReference type="Proteomes" id="UP000886887"/>
    </source>
</evidence>
<dbReference type="AlphaFoldDB" id="A0A9D0ZAH9"/>
<accession>A0A9D0ZAH9</accession>
<reference evidence="1" key="1">
    <citation type="submission" date="2020-10" db="EMBL/GenBank/DDBJ databases">
        <authorList>
            <person name="Gilroy R."/>
        </authorList>
    </citation>
    <scope>NUCLEOTIDE SEQUENCE</scope>
    <source>
        <strain evidence="1">ChiSxjej2B14-6234</strain>
    </source>
</reference>
<sequence>MRELFERLRAIRGVEWLIGLGALSLLLLSLMGGAQQETVLQDGLEARLASVLSKVQGAGSVDVIVYTAAEETQAVAAFGAGQTAAQRPSGVVVVADGAGDLQVRMELARAVQTLLSLPASAVEVLQRDVNQ</sequence>
<evidence type="ECO:0000313" key="1">
    <source>
        <dbReference type="EMBL" id="HIQ71596.1"/>
    </source>
</evidence>
<comment type="caution">
    <text evidence="1">The sequence shown here is derived from an EMBL/GenBank/DDBJ whole genome shotgun (WGS) entry which is preliminary data.</text>
</comment>
<name>A0A9D0ZAH9_9FIRM</name>
<organism evidence="1 2">
    <name type="scientific">Candidatus Onthenecus intestinigallinarum</name>
    <dbReference type="NCBI Taxonomy" id="2840875"/>
    <lineage>
        <taxon>Bacteria</taxon>
        <taxon>Bacillati</taxon>
        <taxon>Bacillota</taxon>
        <taxon>Clostridia</taxon>
        <taxon>Eubacteriales</taxon>
        <taxon>Candidatus Onthenecus</taxon>
    </lineage>
</organism>
<dbReference type="Proteomes" id="UP000886887">
    <property type="component" value="Unassembled WGS sequence"/>
</dbReference>